<name>A0ABS0LF05_9CORY</name>
<proteinExistence type="predicted"/>
<comment type="caution">
    <text evidence="2">The sequence shown here is derived from an EMBL/GenBank/DDBJ whole genome shotgun (WGS) entry which is preliminary data.</text>
</comment>
<dbReference type="RefSeq" id="WP_197690258.1">
    <property type="nucleotide sequence ID" value="NZ_JADQUD010000042.1"/>
</dbReference>
<dbReference type="EMBL" id="JADQUG010000046">
    <property type="protein sequence ID" value="MBG9354868.1"/>
    <property type="molecule type" value="Genomic_DNA"/>
</dbReference>
<accession>A0ABS0LF05</accession>
<dbReference type="Proteomes" id="UP000615580">
    <property type="component" value="Unassembled WGS sequence"/>
</dbReference>
<organism evidence="2 3">
    <name type="scientific">Corynebacterium belfantii</name>
    <dbReference type="NCBI Taxonomy" id="2014537"/>
    <lineage>
        <taxon>Bacteria</taxon>
        <taxon>Bacillati</taxon>
        <taxon>Actinomycetota</taxon>
        <taxon>Actinomycetes</taxon>
        <taxon>Mycobacteriales</taxon>
        <taxon>Corynebacteriaceae</taxon>
        <taxon>Corynebacterium</taxon>
    </lineage>
</organism>
<reference evidence="2 3" key="1">
    <citation type="journal article" date="2020" name="J. Clin. Microbiol.">
        <title>Assessing the Genetic Diversity of Austrian Corynebacterium diphtheriae Clinical Isolates, 2011-2019.</title>
        <authorList>
            <person name="Schaeffer J."/>
            <person name="Huhulescu S."/>
            <person name="Stoeger A."/>
            <person name="Allerberger F."/>
            <person name="Ruppitsch W."/>
        </authorList>
    </citation>
    <scope>NUCLEOTIDE SEQUENCE [LARGE SCALE GENOMIC DNA]</scope>
    <source>
        <strain evidence="2 3">04-17</strain>
    </source>
</reference>
<evidence type="ECO:0000259" key="1">
    <source>
        <dbReference type="Pfam" id="PF14338"/>
    </source>
</evidence>
<dbReference type="Pfam" id="PF14338">
    <property type="entry name" value="Mrr_N"/>
    <property type="match status" value="1"/>
</dbReference>
<protein>
    <submittedName>
        <fullName evidence="2">Winged helix-turn-helix domain-containing protein</fullName>
    </submittedName>
</protein>
<gene>
    <name evidence="2" type="ORF">I4J41_09860</name>
</gene>
<dbReference type="InterPro" id="IPR025745">
    <property type="entry name" value="Mrr-like_N_dom"/>
</dbReference>
<keyword evidence="3" id="KW-1185">Reference proteome</keyword>
<evidence type="ECO:0000313" key="3">
    <source>
        <dbReference type="Proteomes" id="UP000615580"/>
    </source>
</evidence>
<evidence type="ECO:0000313" key="2">
    <source>
        <dbReference type="EMBL" id="MBG9354868.1"/>
    </source>
</evidence>
<sequence>MSIGNTPTIDQFPPAVLSVLVDGRVVPFRELCTKVADHLGLSTEVHAEQVPSGQARYINRINWACSGLTQAQLLERPQRGHYAITANGREVEARKLKTYPEKDMLEWPSWRTYQEEVNARKKDDPTVSSIAPVNEELQSPIEVMANNEQAFNYKVETELRNRLQQASPEFFEKL</sequence>
<feature type="domain" description="Restriction system protein Mrr-like N-terminal" evidence="1">
    <location>
        <begin position="12"/>
        <end position="91"/>
    </location>
</feature>